<evidence type="ECO:0000256" key="1">
    <source>
        <dbReference type="ARBA" id="ARBA00004123"/>
    </source>
</evidence>
<keyword evidence="9" id="KW-0832">Ubl conjugation</keyword>
<organism evidence="17 18">
    <name type="scientific">Gasterosteus aculeatus aculeatus</name>
    <name type="common">three-spined stickleback</name>
    <dbReference type="NCBI Taxonomy" id="481459"/>
    <lineage>
        <taxon>Eukaryota</taxon>
        <taxon>Metazoa</taxon>
        <taxon>Chordata</taxon>
        <taxon>Craniata</taxon>
        <taxon>Vertebrata</taxon>
        <taxon>Euteleostomi</taxon>
        <taxon>Actinopterygii</taxon>
        <taxon>Neopterygii</taxon>
        <taxon>Teleostei</taxon>
        <taxon>Neoteleostei</taxon>
        <taxon>Acanthomorphata</taxon>
        <taxon>Eupercaria</taxon>
        <taxon>Perciformes</taxon>
        <taxon>Cottioidei</taxon>
        <taxon>Gasterosteales</taxon>
        <taxon>Gasterosteidae</taxon>
        <taxon>Gasterosteus</taxon>
    </lineage>
</organism>
<comment type="subcellular location">
    <subcellularLocation>
        <location evidence="2">Chromosome</location>
    </subcellularLocation>
    <subcellularLocation>
        <location evidence="1">Nucleus</location>
    </subcellularLocation>
</comment>
<evidence type="ECO:0000259" key="15">
    <source>
        <dbReference type="PROSITE" id="PS50006"/>
    </source>
</evidence>
<feature type="compositionally biased region" description="Low complexity" evidence="14">
    <location>
        <begin position="1179"/>
        <end position="1189"/>
    </location>
</feature>
<dbReference type="CDD" id="cd22665">
    <property type="entry name" value="FHA_MDC1"/>
    <property type="match status" value="1"/>
</dbReference>
<keyword evidence="4" id="KW-0158">Chromosome</keyword>
<keyword evidence="5" id="KW-1017">Isopeptide bond</keyword>
<keyword evidence="8" id="KW-0227">DNA damage</keyword>
<feature type="compositionally biased region" description="Acidic residues" evidence="14">
    <location>
        <begin position="1235"/>
        <end position="1246"/>
    </location>
</feature>
<keyword evidence="7" id="KW-0677">Repeat</keyword>
<feature type="compositionally biased region" description="Low complexity" evidence="14">
    <location>
        <begin position="1850"/>
        <end position="1860"/>
    </location>
</feature>
<accession>A0AAQ4QSF2</accession>
<feature type="compositionally biased region" description="Basic residues" evidence="14">
    <location>
        <begin position="1586"/>
        <end position="1597"/>
    </location>
</feature>
<keyword evidence="18" id="KW-1185">Reference proteome</keyword>
<dbReference type="Pfam" id="PF00498">
    <property type="entry name" value="FHA"/>
    <property type="match status" value="1"/>
</dbReference>
<feature type="region of interest" description="Disordered" evidence="14">
    <location>
        <begin position="2056"/>
        <end position="2076"/>
    </location>
</feature>
<evidence type="ECO:0000313" key="18">
    <source>
        <dbReference type="Proteomes" id="UP000007635"/>
    </source>
</evidence>
<keyword evidence="13" id="KW-0131">Cell cycle</keyword>
<dbReference type="InterPro" id="IPR001357">
    <property type="entry name" value="BRCT_dom"/>
</dbReference>
<protein>
    <recommendedName>
        <fullName evidence="3">Mediator of DNA damage checkpoint protein 1</fullName>
    </recommendedName>
</protein>
<evidence type="ECO:0000256" key="14">
    <source>
        <dbReference type="SAM" id="MobiDB-lite"/>
    </source>
</evidence>
<reference evidence="17" key="3">
    <citation type="submission" date="2025-09" db="UniProtKB">
        <authorList>
            <consortium name="Ensembl"/>
        </authorList>
    </citation>
    <scope>IDENTIFICATION</scope>
</reference>
<feature type="region of interest" description="Disordered" evidence="14">
    <location>
        <begin position="842"/>
        <end position="864"/>
    </location>
</feature>
<feature type="compositionally biased region" description="Basic and acidic residues" evidence="14">
    <location>
        <begin position="1808"/>
        <end position="1821"/>
    </location>
</feature>
<feature type="compositionally biased region" description="Polar residues" evidence="14">
    <location>
        <begin position="1737"/>
        <end position="1746"/>
    </location>
</feature>
<keyword evidence="12" id="KW-0539">Nucleus</keyword>
<dbReference type="SMART" id="SM00292">
    <property type="entry name" value="BRCT"/>
    <property type="match status" value="2"/>
</dbReference>
<dbReference type="Proteomes" id="UP000007635">
    <property type="component" value="Chromosome XX"/>
</dbReference>
<dbReference type="GO" id="GO:0006281">
    <property type="term" value="P:DNA repair"/>
    <property type="evidence" value="ECO:0007669"/>
    <property type="project" value="UniProtKB-KW"/>
</dbReference>
<keyword evidence="10" id="KW-0007">Acetylation</keyword>
<dbReference type="GeneTree" id="ENSGT00940000161757"/>
<feature type="compositionally biased region" description="Polar residues" evidence="14">
    <location>
        <begin position="322"/>
        <end position="334"/>
    </location>
</feature>
<dbReference type="InterPro" id="IPR036420">
    <property type="entry name" value="BRCT_dom_sf"/>
</dbReference>
<dbReference type="Gene3D" id="2.60.200.20">
    <property type="match status" value="1"/>
</dbReference>
<dbReference type="Pfam" id="PF16589">
    <property type="entry name" value="BRCT_2"/>
    <property type="match status" value="1"/>
</dbReference>
<dbReference type="InterPro" id="IPR000253">
    <property type="entry name" value="FHA_dom"/>
</dbReference>
<dbReference type="Pfam" id="PF16770">
    <property type="entry name" value="RTT107_BRCT_5"/>
    <property type="match status" value="1"/>
</dbReference>
<feature type="compositionally biased region" description="Polar residues" evidence="14">
    <location>
        <begin position="1157"/>
        <end position="1166"/>
    </location>
</feature>
<feature type="compositionally biased region" description="Polar residues" evidence="14">
    <location>
        <begin position="1488"/>
        <end position="1498"/>
    </location>
</feature>
<dbReference type="SUPFAM" id="SSF52113">
    <property type="entry name" value="BRCT domain"/>
    <property type="match status" value="2"/>
</dbReference>
<feature type="domain" description="BRCT" evidence="16">
    <location>
        <begin position="1867"/>
        <end position="1945"/>
    </location>
</feature>
<evidence type="ECO:0000256" key="10">
    <source>
        <dbReference type="ARBA" id="ARBA00022990"/>
    </source>
</evidence>
<dbReference type="InterPro" id="IPR051579">
    <property type="entry name" value="DDR_Transcriptional_Reg"/>
</dbReference>
<feature type="domain" description="FHA" evidence="15">
    <location>
        <begin position="72"/>
        <end position="133"/>
    </location>
</feature>
<feature type="compositionally biased region" description="Basic and acidic residues" evidence="14">
    <location>
        <begin position="812"/>
        <end position="823"/>
    </location>
</feature>
<name>A0AAQ4QSF2_GASAC</name>
<dbReference type="CDD" id="cd18441">
    <property type="entry name" value="BRCT_MDC1_rpt2"/>
    <property type="match status" value="1"/>
</dbReference>
<evidence type="ECO:0000256" key="13">
    <source>
        <dbReference type="ARBA" id="ARBA00023306"/>
    </source>
</evidence>
<feature type="compositionally biased region" description="Basic and acidic residues" evidence="14">
    <location>
        <begin position="1271"/>
        <end position="1472"/>
    </location>
</feature>
<reference evidence="17" key="2">
    <citation type="submission" date="2025-08" db="UniProtKB">
        <authorList>
            <consortium name="Ensembl"/>
        </authorList>
    </citation>
    <scope>IDENTIFICATION</scope>
</reference>
<dbReference type="PANTHER" id="PTHR23196">
    <property type="entry name" value="PAX TRANSCRIPTION ACTIVATION DOMAIN INTERACTING PROTEIN"/>
    <property type="match status" value="1"/>
</dbReference>
<dbReference type="GO" id="GO:0005634">
    <property type="term" value="C:nucleus"/>
    <property type="evidence" value="ECO:0007669"/>
    <property type="project" value="UniProtKB-SubCell"/>
</dbReference>
<feature type="region of interest" description="Disordered" evidence="14">
    <location>
        <begin position="322"/>
        <end position="374"/>
    </location>
</feature>
<feature type="compositionally biased region" description="Polar residues" evidence="14">
    <location>
        <begin position="362"/>
        <end position="374"/>
    </location>
</feature>
<proteinExistence type="predicted"/>
<feature type="region of interest" description="Disordered" evidence="14">
    <location>
        <begin position="913"/>
        <end position="1860"/>
    </location>
</feature>
<dbReference type="Gene3D" id="3.40.50.10190">
    <property type="entry name" value="BRCT domain"/>
    <property type="match status" value="2"/>
</dbReference>
<dbReference type="PROSITE" id="PS50006">
    <property type="entry name" value="FHA_DOMAIN"/>
    <property type="match status" value="1"/>
</dbReference>
<dbReference type="PROSITE" id="PS50172">
    <property type="entry name" value="BRCT"/>
    <property type="match status" value="1"/>
</dbReference>
<evidence type="ECO:0000256" key="11">
    <source>
        <dbReference type="ARBA" id="ARBA00023204"/>
    </source>
</evidence>
<evidence type="ECO:0000256" key="12">
    <source>
        <dbReference type="ARBA" id="ARBA00023242"/>
    </source>
</evidence>
<dbReference type="GO" id="GO:0005694">
    <property type="term" value="C:chromosome"/>
    <property type="evidence" value="ECO:0007669"/>
    <property type="project" value="UniProtKB-SubCell"/>
</dbReference>
<feature type="compositionally biased region" description="Polar residues" evidence="14">
    <location>
        <begin position="1017"/>
        <end position="1036"/>
    </location>
</feature>
<feature type="compositionally biased region" description="Low complexity" evidence="14">
    <location>
        <begin position="927"/>
        <end position="936"/>
    </location>
</feature>
<evidence type="ECO:0000256" key="7">
    <source>
        <dbReference type="ARBA" id="ARBA00022737"/>
    </source>
</evidence>
<evidence type="ECO:0000256" key="3">
    <source>
        <dbReference type="ARBA" id="ARBA00015014"/>
    </source>
</evidence>
<evidence type="ECO:0000259" key="16">
    <source>
        <dbReference type="PROSITE" id="PS50172"/>
    </source>
</evidence>
<dbReference type="Ensembl" id="ENSGACT00000064012.1">
    <property type="protein sequence ID" value="ENSGACP00000053802.1"/>
    <property type="gene ID" value="ENSGACG00000033842.1"/>
</dbReference>
<feature type="compositionally biased region" description="Acidic residues" evidence="14">
    <location>
        <begin position="1038"/>
        <end position="1049"/>
    </location>
</feature>
<dbReference type="CDD" id="cd17744">
    <property type="entry name" value="BRCT_MDC1_rpt1"/>
    <property type="match status" value="1"/>
</dbReference>
<evidence type="ECO:0000256" key="9">
    <source>
        <dbReference type="ARBA" id="ARBA00022843"/>
    </source>
</evidence>
<feature type="compositionally biased region" description="Low complexity" evidence="14">
    <location>
        <begin position="1509"/>
        <end position="1530"/>
    </location>
</feature>
<evidence type="ECO:0000256" key="6">
    <source>
        <dbReference type="ARBA" id="ARBA00022553"/>
    </source>
</evidence>
<evidence type="ECO:0000256" key="5">
    <source>
        <dbReference type="ARBA" id="ARBA00022499"/>
    </source>
</evidence>
<keyword evidence="6" id="KW-0597">Phosphoprotein</keyword>
<feature type="region of interest" description="Disordered" evidence="14">
    <location>
        <begin position="798"/>
        <end position="823"/>
    </location>
</feature>
<reference evidence="17 18" key="1">
    <citation type="journal article" date="2021" name="G3 (Bethesda)">
        <title>Improved contiguity of the threespine stickleback genome using long-read sequencing.</title>
        <authorList>
            <person name="Nath S."/>
            <person name="Shaw D.E."/>
            <person name="White M.A."/>
        </authorList>
    </citation>
    <scope>NUCLEOTIDE SEQUENCE [LARGE SCALE GENOMIC DNA]</scope>
    <source>
        <strain evidence="17 18">Lake Benthic</strain>
    </source>
</reference>
<dbReference type="InterPro" id="IPR008984">
    <property type="entry name" value="SMAD_FHA_dom_sf"/>
</dbReference>
<evidence type="ECO:0000256" key="4">
    <source>
        <dbReference type="ARBA" id="ARBA00022454"/>
    </source>
</evidence>
<evidence type="ECO:0000256" key="2">
    <source>
        <dbReference type="ARBA" id="ARBA00004286"/>
    </source>
</evidence>
<dbReference type="SUPFAM" id="SSF49879">
    <property type="entry name" value="SMAD/FHA domain"/>
    <property type="match status" value="1"/>
</dbReference>
<keyword evidence="11" id="KW-0234">DNA repair</keyword>
<feature type="region of interest" description="Disordered" evidence="14">
    <location>
        <begin position="165"/>
        <end position="202"/>
    </location>
</feature>
<feature type="region of interest" description="Disordered" evidence="14">
    <location>
        <begin position="614"/>
        <end position="684"/>
    </location>
</feature>
<sequence length="2076" mass="227338">MSMFIFFYCVSTENSVRGMDSTQILSDSILESDEEENKGEIENKRGRPLAKLWVLKNEHIPETEMPLFLGDNVLGRDPSTCTVPLPAPSISKQHATICISVHRRRGRHNEAEMEALIWDRGSMNGTRKGHLKLTPNVRYALSEGDGLVVADVPCQYVSCTVDSSEGDTTASVGKHSGANAESPDGSGEEGSDTSTGSKRCVNGDTEAGVLLSDQEDSGKTSVLTSCLSFEQTPTHPQGTLVPESDSDSDDSRGDGRRKALVSNSDFHESGPVCSTFLSPTNKIVPESEDESPITPPSLAKNRPHIHVGFSKEDHAVEMGQQQLKNENTLGVNMDNNNEEEEEERAALAGSNPEESEHHVSGKQESNVSLTGENELPKSSATFLTDAIPVLDMDSDTDVEGEEDRVASASPVTLNANQQAVHFYIDSDTDVDEDVQKPLPSSADRTKPLHVISVVQPEGITFDSDTDVDEDAVSEAAIATAPLQSTDAVVSSPSMQGNNFHLGSDTDIEEEEEENQCGKNSVCFKIDETPTRLDIHPTGLESTLDSETGDGAFPAPAIRELSVVSAVAESVVTADLGAVLGFLSDSDTDVEDDSSLLTPAVASNWSTNPSIMSEALQSDSGADRDVDESSGCPAGDGVDPADLRVDSDTDVEDEEKAGENQIPSLRRENTPGLLVPLQQNCSTPVQSSGRELEDMETQAFPIAAFGPGPEDNLCVVAETQSFLLPTRDCQGSTSKVHNKDPIQSSVSETCKQSIRGEAFQLGLSQSSHLEGQAQALATESTQAFVSAVEGVNLEDTQAYGDRASSDNDSNLQAHEDDQEPARCSEKSAIEGHVDFALEATQAFISEPDRDSEVETNEDERENTAAAETQPFHIFTSSTSIALAETQPMFNMEMEEEEESLDHTNPIPFVLQVKSSSQHVTEEKEEQVEAAQPVAETQPMRVSEDEEIDGEELFPQKTNAKQPRLEEQTQTLAKFELSLVDTQPMHTGPAEARPVATSGKEDGDVGDSLPGPRKRKAKQLQTQTPANSELSTGETQPVETCEDSESDEEDSAPGPRKRRAKPLQLEDEAQPLASSAVVETELSATCVSEQRNDGDTPPGPRKRKAKSLPLEEEETHPLTASEVSAVEAQPVAAGEERESDDEELIPGPRKRRAKPIQGEGSTQETKTVTPPPRGRGRQTEAGTSGTTVGGRRTTRARRREEEEQAECSEPPKRRTSRATKALPSTTPTVRRGKARLDEEEGVKEEEIEQDKQARGKSFMMHPKDSREDEETLETGRKNIDNDNLKKPKGREEQYQLEMERKVKEERERLQAEDAEKLGREQERAEKERIERERKEDEKKIADRAQKEREEQLEQERKEKEENERHEKAAREEKERIEKEREKEEEERLEREKAAREEKERTEKVRKEDEDKVRLECKKAEREEKERKEEEEKERLKTAKRELEERLERERNEQEKEAKEKQTKAQQGNKKDKNSPKTTPTARRTARRTPGGQQDPTTSASDDVPARRTRSRSNSSNSVSSERSVSSVSTQGSSGRGRGAKRQAAVARSSTRRTVAAEPTQRDIYALIPQGVLSRSNAEISSGSPSSHSRGRGGRQRGRGRKTESDSVPPADKQSGRNVALEPTTRGRRSRTAEGTSNEVPPEEEKEEAPSRPAATVRGRQRADANQPKPADEKSPSSQMSARKDSPLPKRNVLGRGQKAVKGETVEVPVAPAVSDGEEAKEKTKGRKRESKANAEEDSSLSSKMSEAQTIEAAQVQVMRRGRASSAQAKNKAKDSSAESEVKEESEEMEEGTVRRRVRGRPSMVQKLKKEKQEERNLDPHVEASEPQTPSSSASRKRQALTDSSPVAKTPRSSSASPAAGGQLRAARQAYKVLFTGVVDEEGERVLARLGGSMAEGVADMNCLVTDKVRRTVKFLCALAKGVPIVTTHWLEKSGKAGSFLSPNAFVVKDPEQEKKFSFCLQDSLGIASSQRLLQGYQIHVTKSVKPEPVHMKDIISCSGATFLPKMPSSHKPKTVVISCEEDLPLCGTALSESVPVVTAEFILTGILRQKVDLQTHKLSVPANTPQPAGGRGRSRKKT</sequence>
<feature type="region of interest" description="Disordered" evidence="14">
    <location>
        <begin position="230"/>
        <end position="302"/>
    </location>
</feature>
<evidence type="ECO:0000256" key="8">
    <source>
        <dbReference type="ARBA" id="ARBA00022763"/>
    </source>
</evidence>
<evidence type="ECO:0000313" key="17">
    <source>
        <dbReference type="Ensembl" id="ENSGACP00000053802.1"/>
    </source>
</evidence>
<dbReference type="PANTHER" id="PTHR23196:SF34">
    <property type="entry name" value="MEDIATOR OF DNA DAMAGE CHECKPOINT PROTEIN 1"/>
    <property type="match status" value="1"/>
</dbReference>
<feature type="compositionally biased region" description="Basic and acidic residues" evidence="14">
    <location>
        <begin position="1769"/>
        <end position="1780"/>
    </location>
</feature>